<dbReference type="InterPro" id="IPR001078">
    <property type="entry name" value="2-oxoacid_DH_actylTfrase"/>
</dbReference>
<sequence>MKKIILSSSTSSLQCCHRGIATQSAQSGLIGPAVRLMLHHYQLNPEKVNATGPKNNLLKSDLLSYIKDKKLAPKPVILLSKPQIAEKAPSALKPKVSPKTGASYVDIPLTNMRSTIAKRLSQAKGSIPHAYLSASIPANKVTSLRKMLANDGIKVSVNDFVIKAASLSLRSVPQINVQWKGEKVSPISSVDVSVAVATPSGLITPIIFNADRLGIQEISSRVQELAGRAKENKLKPEEFMGGTFTISNLGMFGISHFTAIINPPQTAILAVGGLQTEVDEHLNPENIAQRFLSSLQIMLAEPNAMVMGTEKFVDNIDELSALL</sequence>
<dbReference type="Gene3D" id="3.30.559.10">
    <property type="entry name" value="Chloramphenicol acetyltransferase-like domain"/>
    <property type="match status" value="1"/>
</dbReference>
<dbReference type="Proteomes" id="UP001201812">
    <property type="component" value="Unassembled WGS sequence"/>
</dbReference>
<protein>
    <submittedName>
        <fullName evidence="3">2-oxoacid dehydrogenases acyltransferase (Catalytic domain) domain-containing protein</fullName>
    </submittedName>
</protein>
<keyword evidence="4" id="KW-1185">Reference proteome</keyword>
<keyword evidence="3" id="KW-0012">Acyltransferase</keyword>
<accession>A0AAD4NIQ0</accession>
<dbReference type="GO" id="GO:0006086">
    <property type="term" value="P:pyruvate decarboxylation to acetyl-CoA"/>
    <property type="evidence" value="ECO:0007669"/>
    <property type="project" value="InterPro"/>
</dbReference>
<dbReference type="GO" id="GO:0045254">
    <property type="term" value="C:pyruvate dehydrogenase complex"/>
    <property type="evidence" value="ECO:0007669"/>
    <property type="project" value="InterPro"/>
</dbReference>
<dbReference type="Pfam" id="PF00198">
    <property type="entry name" value="2-oxoacid_dh"/>
    <property type="match status" value="1"/>
</dbReference>
<feature type="domain" description="Peripheral subunit-binding (PSBD)" evidence="2">
    <location>
        <begin position="29"/>
        <end position="66"/>
    </location>
</feature>
<evidence type="ECO:0000259" key="2">
    <source>
        <dbReference type="PROSITE" id="PS51826"/>
    </source>
</evidence>
<name>A0AAD4NIQ0_9BILA</name>
<dbReference type="InterPro" id="IPR036625">
    <property type="entry name" value="E3-bd_dom_sf"/>
</dbReference>
<gene>
    <name evidence="3" type="ORF">DdX_03165</name>
</gene>
<dbReference type="GO" id="GO:0004742">
    <property type="term" value="F:dihydrolipoyllysine-residue acetyltransferase activity"/>
    <property type="evidence" value="ECO:0007669"/>
    <property type="project" value="TreeGrafter"/>
</dbReference>
<evidence type="ECO:0000313" key="3">
    <source>
        <dbReference type="EMBL" id="KAI1726445.1"/>
    </source>
</evidence>
<comment type="similarity">
    <text evidence="1">Belongs to the 2-oxoacid dehydrogenase family.</text>
</comment>
<organism evidence="3 4">
    <name type="scientific">Ditylenchus destructor</name>
    <dbReference type="NCBI Taxonomy" id="166010"/>
    <lineage>
        <taxon>Eukaryota</taxon>
        <taxon>Metazoa</taxon>
        <taxon>Ecdysozoa</taxon>
        <taxon>Nematoda</taxon>
        <taxon>Chromadorea</taxon>
        <taxon>Rhabditida</taxon>
        <taxon>Tylenchina</taxon>
        <taxon>Tylenchomorpha</taxon>
        <taxon>Sphaerularioidea</taxon>
        <taxon>Anguinidae</taxon>
        <taxon>Anguininae</taxon>
        <taxon>Ditylenchus</taxon>
    </lineage>
</organism>
<comment type="caution">
    <text evidence="3">The sequence shown here is derived from an EMBL/GenBank/DDBJ whole genome shotgun (WGS) entry which is preliminary data.</text>
</comment>
<reference evidence="3" key="1">
    <citation type="submission" date="2022-01" db="EMBL/GenBank/DDBJ databases">
        <title>Genome Sequence Resource for Two Populations of Ditylenchus destructor, the Migratory Endoparasitic Phytonematode.</title>
        <authorList>
            <person name="Zhang H."/>
            <person name="Lin R."/>
            <person name="Xie B."/>
        </authorList>
    </citation>
    <scope>NUCLEOTIDE SEQUENCE</scope>
    <source>
        <strain evidence="3">BazhouSP</strain>
    </source>
</reference>
<proteinExistence type="inferred from homology"/>
<dbReference type="PANTHER" id="PTHR23151">
    <property type="entry name" value="DIHYDROLIPOAMIDE ACETYL/SUCCINYL-TRANSFERASE-RELATED"/>
    <property type="match status" value="1"/>
</dbReference>
<dbReference type="EMBL" id="JAKKPZ010000002">
    <property type="protein sequence ID" value="KAI1726445.1"/>
    <property type="molecule type" value="Genomic_DNA"/>
</dbReference>
<dbReference type="Gene3D" id="4.10.320.10">
    <property type="entry name" value="E3-binding domain"/>
    <property type="match status" value="1"/>
</dbReference>
<evidence type="ECO:0000313" key="4">
    <source>
        <dbReference type="Proteomes" id="UP001201812"/>
    </source>
</evidence>
<dbReference type="PANTHER" id="PTHR23151:SF90">
    <property type="entry name" value="DIHYDROLIPOYLLYSINE-RESIDUE ACETYLTRANSFERASE COMPONENT OF PYRUVATE DEHYDROGENASE COMPLEX, MITOCHONDRIAL-RELATED"/>
    <property type="match status" value="1"/>
</dbReference>
<dbReference type="InterPro" id="IPR004167">
    <property type="entry name" value="PSBD"/>
</dbReference>
<keyword evidence="3" id="KW-0808">Transferase</keyword>
<dbReference type="SUPFAM" id="SSF47005">
    <property type="entry name" value="Peripheral subunit-binding domain of 2-oxo acid dehydrogenase complex"/>
    <property type="match status" value="1"/>
</dbReference>
<dbReference type="SUPFAM" id="SSF52777">
    <property type="entry name" value="CoA-dependent acyltransferases"/>
    <property type="match status" value="1"/>
</dbReference>
<dbReference type="InterPro" id="IPR023213">
    <property type="entry name" value="CAT-like_dom_sf"/>
</dbReference>
<evidence type="ECO:0000256" key="1">
    <source>
        <dbReference type="ARBA" id="ARBA00007317"/>
    </source>
</evidence>
<dbReference type="InterPro" id="IPR045257">
    <property type="entry name" value="E2/Pdx1"/>
</dbReference>
<dbReference type="PROSITE" id="PS51826">
    <property type="entry name" value="PSBD"/>
    <property type="match status" value="1"/>
</dbReference>
<dbReference type="AlphaFoldDB" id="A0AAD4NIQ0"/>